<comment type="caution">
    <text evidence="1">The sequence shown here is derived from an EMBL/GenBank/DDBJ whole genome shotgun (WGS) entry which is preliminary data.</text>
</comment>
<reference evidence="2" key="1">
    <citation type="journal article" date="2019" name="Int. J. Syst. Evol. Microbiol.">
        <title>The Global Catalogue of Microorganisms (GCM) 10K type strain sequencing project: providing services to taxonomists for standard genome sequencing and annotation.</title>
        <authorList>
            <consortium name="The Broad Institute Genomics Platform"/>
            <consortium name="The Broad Institute Genome Sequencing Center for Infectious Disease"/>
            <person name="Wu L."/>
            <person name="Ma J."/>
        </authorList>
    </citation>
    <scope>NUCLEOTIDE SEQUENCE [LARGE SCALE GENOMIC DNA]</scope>
    <source>
        <strain evidence="2">CCM 7526</strain>
    </source>
</reference>
<protein>
    <submittedName>
        <fullName evidence="1">Uncharacterized protein</fullName>
    </submittedName>
</protein>
<dbReference type="EMBL" id="JBHTMK010000012">
    <property type="protein sequence ID" value="MFD1365560.1"/>
    <property type="molecule type" value="Genomic_DNA"/>
</dbReference>
<accession>A0ABW4A499</accession>
<evidence type="ECO:0000313" key="2">
    <source>
        <dbReference type="Proteomes" id="UP001597183"/>
    </source>
</evidence>
<dbReference type="Proteomes" id="UP001597183">
    <property type="component" value="Unassembled WGS sequence"/>
</dbReference>
<gene>
    <name evidence="1" type="ORF">ACFQ5G_09430</name>
</gene>
<sequence>MTQMTFPLAFPAGRRGEITEPGAQPRLLLRGVEFAAALAVNLGPDPATTPVHVDRGVIVAGPRVPAAVTRSWITSW</sequence>
<proteinExistence type="predicted"/>
<dbReference type="RefSeq" id="WP_378078484.1">
    <property type="nucleotide sequence ID" value="NZ_JBHTMK010000012.1"/>
</dbReference>
<organism evidence="1 2">
    <name type="scientific">Actinoplanes sichuanensis</name>
    <dbReference type="NCBI Taxonomy" id="512349"/>
    <lineage>
        <taxon>Bacteria</taxon>
        <taxon>Bacillati</taxon>
        <taxon>Actinomycetota</taxon>
        <taxon>Actinomycetes</taxon>
        <taxon>Micromonosporales</taxon>
        <taxon>Micromonosporaceae</taxon>
        <taxon>Actinoplanes</taxon>
    </lineage>
</organism>
<keyword evidence="2" id="KW-1185">Reference proteome</keyword>
<evidence type="ECO:0000313" key="1">
    <source>
        <dbReference type="EMBL" id="MFD1365560.1"/>
    </source>
</evidence>
<name>A0ABW4A499_9ACTN</name>